<evidence type="ECO:0000313" key="3">
    <source>
        <dbReference type="Proteomes" id="UP001500340"/>
    </source>
</evidence>
<accession>A0ABN0Y1U3</accession>
<reference evidence="2 3" key="1">
    <citation type="journal article" date="2019" name="Int. J. Syst. Evol. Microbiol.">
        <title>The Global Catalogue of Microorganisms (GCM) 10K type strain sequencing project: providing services to taxonomists for standard genome sequencing and annotation.</title>
        <authorList>
            <consortium name="The Broad Institute Genomics Platform"/>
            <consortium name="The Broad Institute Genome Sequencing Center for Infectious Disease"/>
            <person name="Wu L."/>
            <person name="Ma J."/>
        </authorList>
    </citation>
    <scope>NUCLEOTIDE SEQUENCE [LARGE SCALE GENOMIC DNA]</scope>
    <source>
        <strain evidence="2 3">JCM 12774</strain>
    </source>
</reference>
<keyword evidence="3" id="KW-1185">Reference proteome</keyword>
<keyword evidence="1" id="KW-0472">Membrane</keyword>
<name>A0ABN0Y1U3_9BACL</name>
<dbReference type="EMBL" id="BAAACX010000006">
    <property type="protein sequence ID" value="GAA0380342.1"/>
    <property type="molecule type" value="Genomic_DNA"/>
</dbReference>
<proteinExistence type="predicted"/>
<evidence type="ECO:0000313" key="2">
    <source>
        <dbReference type="EMBL" id="GAA0380342.1"/>
    </source>
</evidence>
<comment type="caution">
    <text evidence="2">The sequence shown here is derived from an EMBL/GenBank/DDBJ whole genome shotgun (WGS) entry which is preliminary data.</text>
</comment>
<sequence length="82" mass="8977">MITNWKGILLALAGGLIMIQPLRKLLPKGTLTARKGLPATIASRGLFVALALSLQLLFILVSLTVSFRIHQTPLDNREVLKM</sequence>
<evidence type="ECO:0000256" key="1">
    <source>
        <dbReference type="SAM" id="Phobius"/>
    </source>
</evidence>
<dbReference type="RefSeq" id="WP_343858095.1">
    <property type="nucleotide sequence ID" value="NZ_BAAACX010000006.1"/>
</dbReference>
<gene>
    <name evidence="2" type="ORF">GCM10008933_09380</name>
</gene>
<protein>
    <submittedName>
        <fullName evidence="2">Uncharacterized protein</fullName>
    </submittedName>
</protein>
<dbReference type="Proteomes" id="UP001500340">
    <property type="component" value="Unassembled WGS sequence"/>
</dbReference>
<organism evidence="2 3">
    <name type="scientific">Paenibacillus motobuensis</name>
    <dbReference type="NCBI Taxonomy" id="295324"/>
    <lineage>
        <taxon>Bacteria</taxon>
        <taxon>Bacillati</taxon>
        <taxon>Bacillota</taxon>
        <taxon>Bacilli</taxon>
        <taxon>Bacillales</taxon>
        <taxon>Paenibacillaceae</taxon>
        <taxon>Paenibacillus</taxon>
    </lineage>
</organism>
<keyword evidence="1" id="KW-1133">Transmembrane helix</keyword>
<keyword evidence="1" id="KW-0812">Transmembrane</keyword>
<feature type="transmembrane region" description="Helical" evidence="1">
    <location>
        <begin position="45"/>
        <end position="67"/>
    </location>
</feature>